<dbReference type="AlphaFoldDB" id="A0A0R1W2T7"/>
<name>A0A0R1W2T7_9LACO</name>
<dbReference type="OrthoDB" id="2300563at2"/>
<sequence>MFIHMETNNKAETIKSWLANHRDLETQGSLAKHFGRSTTFVNLSLNKRMTTKGAESLVTEIYEYLHEKYGI</sequence>
<evidence type="ECO:0000313" key="1">
    <source>
        <dbReference type="EMBL" id="KRM10180.1"/>
    </source>
</evidence>
<protein>
    <recommendedName>
        <fullName evidence="3">XRE family transcriptional regulator</fullName>
    </recommendedName>
</protein>
<reference evidence="1 2" key="1">
    <citation type="journal article" date="2015" name="Genome Announc.">
        <title>Expanding the biotechnology potential of lactobacilli through comparative genomics of 213 strains and associated genera.</title>
        <authorList>
            <person name="Sun Z."/>
            <person name="Harris H.M."/>
            <person name="McCann A."/>
            <person name="Guo C."/>
            <person name="Argimon S."/>
            <person name="Zhang W."/>
            <person name="Yang X."/>
            <person name="Jeffery I.B."/>
            <person name="Cooney J.C."/>
            <person name="Kagawa T.F."/>
            <person name="Liu W."/>
            <person name="Song Y."/>
            <person name="Salvetti E."/>
            <person name="Wrobel A."/>
            <person name="Rasinkangas P."/>
            <person name="Parkhill J."/>
            <person name="Rea M.C."/>
            <person name="O'Sullivan O."/>
            <person name="Ritari J."/>
            <person name="Douillard F.P."/>
            <person name="Paul Ross R."/>
            <person name="Yang R."/>
            <person name="Briner A.E."/>
            <person name="Felis G.E."/>
            <person name="de Vos W.M."/>
            <person name="Barrangou R."/>
            <person name="Klaenhammer T.R."/>
            <person name="Caufield P.W."/>
            <person name="Cui Y."/>
            <person name="Zhang H."/>
            <person name="O'Toole P.W."/>
        </authorList>
    </citation>
    <scope>NUCLEOTIDE SEQUENCE [LARGE SCALE GENOMIC DNA]</scope>
    <source>
        <strain evidence="1 2">DSM 5007</strain>
    </source>
</reference>
<gene>
    <name evidence="1" type="ORF">FD16_GL001449</name>
</gene>
<dbReference type="PATRIC" id="fig|1423807.3.peg.1477"/>
<evidence type="ECO:0000313" key="2">
    <source>
        <dbReference type="Proteomes" id="UP000051820"/>
    </source>
</evidence>
<dbReference type="RefSeq" id="WP_010622330.1">
    <property type="nucleotide sequence ID" value="NZ_AZGF01000031.1"/>
</dbReference>
<dbReference type="STRING" id="1423807.FD16_GL001449"/>
<accession>A0A0R1W2T7</accession>
<comment type="caution">
    <text evidence="1">The sequence shown here is derived from an EMBL/GenBank/DDBJ whole genome shotgun (WGS) entry which is preliminary data.</text>
</comment>
<proteinExistence type="predicted"/>
<dbReference type="Proteomes" id="UP000051820">
    <property type="component" value="Unassembled WGS sequence"/>
</dbReference>
<keyword evidence="2" id="KW-1185">Reference proteome</keyword>
<evidence type="ECO:0008006" key="3">
    <source>
        <dbReference type="Google" id="ProtNLM"/>
    </source>
</evidence>
<organism evidence="1 2">
    <name type="scientific">Paucilactobacillus suebicus DSM 5007 = KCTC 3549</name>
    <dbReference type="NCBI Taxonomy" id="1423807"/>
    <lineage>
        <taxon>Bacteria</taxon>
        <taxon>Bacillati</taxon>
        <taxon>Bacillota</taxon>
        <taxon>Bacilli</taxon>
        <taxon>Lactobacillales</taxon>
        <taxon>Lactobacillaceae</taxon>
        <taxon>Paucilactobacillus</taxon>
    </lineage>
</organism>
<dbReference type="EMBL" id="AZGF01000031">
    <property type="protein sequence ID" value="KRM10180.1"/>
    <property type="molecule type" value="Genomic_DNA"/>
</dbReference>